<keyword evidence="1" id="KW-1133">Transmembrane helix</keyword>
<gene>
    <name evidence="3" type="ORF">D3P09_06980</name>
</gene>
<keyword evidence="1" id="KW-0472">Membrane</keyword>
<name>A0A3A6PPU5_9BACL</name>
<dbReference type="EMBL" id="QXQB01000001">
    <property type="protein sequence ID" value="RJX41686.1"/>
    <property type="molecule type" value="Genomic_DNA"/>
</dbReference>
<reference evidence="3 4" key="1">
    <citation type="submission" date="2018-09" db="EMBL/GenBank/DDBJ databases">
        <title>Paenibacillus aracenensis nov. sp. isolated from a cave in southern Spain.</title>
        <authorList>
            <person name="Jurado V."/>
            <person name="Gutierrez-Patricio S."/>
            <person name="Gonzalez-Pimentel J.L."/>
            <person name="Miller A.Z."/>
            <person name="Laiz L."/>
            <person name="Saiz-Jimenez C."/>
        </authorList>
    </citation>
    <scope>NUCLEOTIDE SEQUENCE [LARGE SCALE GENOMIC DNA]</scope>
    <source>
        <strain evidence="3 4">JCM 19203</strain>
    </source>
</reference>
<comment type="caution">
    <text evidence="3">The sequence shown here is derived from an EMBL/GenBank/DDBJ whole genome shotgun (WGS) entry which is preliminary data.</text>
</comment>
<keyword evidence="1" id="KW-0812">Transmembrane</keyword>
<evidence type="ECO:0000259" key="2">
    <source>
        <dbReference type="PROSITE" id="PS50022"/>
    </source>
</evidence>
<dbReference type="RefSeq" id="WP_120108274.1">
    <property type="nucleotide sequence ID" value="NZ_QXQB01000001.1"/>
</dbReference>
<feature type="transmembrane region" description="Helical" evidence="1">
    <location>
        <begin position="12"/>
        <end position="33"/>
    </location>
</feature>
<dbReference type="InterPro" id="IPR046226">
    <property type="entry name" value="DUF6259"/>
</dbReference>
<accession>A0A3A6PPU5</accession>
<dbReference type="AlphaFoldDB" id="A0A3A6PPU5"/>
<dbReference type="SUPFAM" id="SSF49785">
    <property type="entry name" value="Galactose-binding domain-like"/>
    <property type="match status" value="1"/>
</dbReference>
<keyword evidence="4" id="KW-1185">Reference proteome</keyword>
<dbReference type="OrthoDB" id="3884309at2"/>
<dbReference type="Gene3D" id="2.60.120.260">
    <property type="entry name" value="Galactose-binding domain-like"/>
    <property type="match status" value="1"/>
</dbReference>
<evidence type="ECO:0000313" key="4">
    <source>
        <dbReference type="Proteomes" id="UP000267798"/>
    </source>
</evidence>
<evidence type="ECO:0000313" key="3">
    <source>
        <dbReference type="EMBL" id="RJX41686.1"/>
    </source>
</evidence>
<dbReference type="Pfam" id="PF19773">
    <property type="entry name" value="DUF6259"/>
    <property type="match status" value="1"/>
</dbReference>
<evidence type="ECO:0000256" key="1">
    <source>
        <dbReference type="SAM" id="Phobius"/>
    </source>
</evidence>
<dbReference type="PROSITE" id="PS50022">
    <property type="entry name" value="FA58C_3"/>
    <property type="match status" value="1"/>
</dbReference>
<sequence>MSKLALNTRWLALWIGIVIVVAIVCILIFSGLLSSGGKAKMQLNEEEGLLIVSSKQYEMAFYKDNGGIAYVKQQGVSEQLSAGNQTLWWAILGDDTSVQSSSAESFTYEWKKREGELQLHYSGPLQVDVDVRFGDDDRIYMTATLANKTSQKVKTFRFPYEMKISQSGVQDAILPMLPGAKLKNAFFQESNSFSDQYPGVMFASYLAMRTDAGNLAMYDLGDETTLLTEIGYKHQINDSGKTSFVHNYRTWIDADQKWSSPTVVLEIGGDYTKSIASYRELNGIGGYRSLQDKLGDDAAKYFELPLYKTDISAIKDANWDNLTTGFIDKMNYNGMIHLVGFQTGGHDENYPDFIPPDTKWGGNAKFQQFVKNAQEKGNIVVPYTNMSWWGVSSPTLDRLPEGTTLADIMVEKENGTVMQEDYGPHSGYVAHTGHPFFRERTAEEHRKLIEDAGFDGIFEDQWGIRNSPYVFNKTIPEGTDPSTAYFKGVRDYFEALKHRMYIEDGTDVLADDSIGFMGSTYLWDILGYRKNTASYTEYYPLSGMLMRDKVMFYHHNLAGETMTDDQDMLRWNLAMGYNLSADFYNGVTSPWVDAIGVFQKHVLAGYADQLVQNYEQLTDTATRTDFGTHQVTANWSKTDAYVLDEHTTLAVGGFDVQAKDGSVRAGNYTRYNGFDLDEGEHDLVEVRGKDAIRIYQPIGSDTTLKVKKGNKWTHALAAAYQADGTKIADLPVKEEGDFILFDYVGVIKEKKVGYVELTGSKEPSTASESFPKVKAEINLALGKTVTGTSMTAEAFDPKLTVDGDPFTYWESSAKKFPQSLTVDLGEEHAVGKIKLRLPPQDAWESRTQDIEALGSSDGTTFTTLAPSSPYTYDPKTGNEVEIVWDAPANARYVRVTITSNSAWPAAQVSEFEVY</sequence>
<dbReference type="Proteomes" id="UP000267798">
    <property type="component" value="Unassembled WGS sequence"/>
</dbReference>
<protein>
    <recommendedName>
        <fullName evidence="2">F5/8 type C domain-containing protein</fullName>
    </recommendedName>
</protein>
<dbReference type="InterPro" id="IPR000421">
    <property type="entry name" value="FA58C"/>
</dbReference>
<organism evidence="3 4">
    <name type="scientific">Paenibacillus pinisoli</name>
    <dbReference type="NCBI Taxonomy" id="1276110"/>
    <lineage>
        <taxon>Bacteria</taxon>
        <taxon>Bacillati</taxon>
        <taxon>Bacillota</taxon>
        <taxon>Bacilli</taxon>
        <taxon>Bacillales</taxon>
        <taxon>Paenibacillaceae</taxon>
        <taxon>Paenibacillus</taxon>
    </lineage>
</organism>
<dbReference type="Pfam" id="PF00754">
    <property type="entry name" value="F5_F8_type_C"/>
    <property type="match status" value="1"/>
</dbReference>
<proteinExistence type="predicted"/>
<dbReference type="Gene3D" id="3.20.20.80">
    <property type="entry name" value="Glycosidases"/>
    <property type="match status" value="1"/>
</dbReference>
<feature type="domain" description="F5/8 type C" evidence="2">
    <location>
        <begin position="772"/>
        <end position="914"/>
    </location>
</feature>
<dbReference type="InterPro" id="IPR008979">
    <property type="entry name" value="Galactose-bd-like_sf"/>
</dbReference>